<evidence type="ECO:0000313" key="1">
    <source>
        <dbReference type="EMBL" id="PNL62821.1"/>
    </source>
</evidence>
<dbReference type="RefSeq" id="WP_019235672.1">
    <property type="nucleotide sequence ID" value="NZ_CAAAHR010000013.1"/>
</dbReference>
<dbReference type="Proteomes" id="UP000192511">
    <property type="component" value="Unassembled WGS sequence"/>
</dbReference>
<organism evidence="1 2">
    <name type="scientific">Legionella anisa</name>
    <dbReference type="NCBI Taxonomy" id="28082"/>
    <lineage>
        <taxon>Bacteria</taxon>
        <taxon>Pseudomonadati</taxon>
        <taxon>Pseudomonadota</taxon>
        <taxon>Gammaproteobacteria</taxon>
        <taxon>Legionellales</taxon>
        <taxon>Legionellaceae</taxon>
        <taxon>Legionella</taxon>
    </lineage>
</organism>
<protein>
    <recommendedName>
        <fullName evidence="3">XRE family transcriptional regulator</fullName>
    </recommendedName>
</protein>
<keyword evidence="2" id="KW-1185">Reference proteome</keyword>
<sequence>MGCIVEFNDGFQFDFVQNKCKQKLWIDVLLRFSKANIEHLAYILDLPAETISQVYQGKDYLEQEPAERLGQLFLITFGT</sequence>
<dbReference type="EMBL" id="NBTX02000004">
    <property type="protein sequence ID" value="PNL62821.1"/>
    <property type="molecule type" value="Genomic_DNA"/>
</dbReference>
<evidence type="ECO:0008006" key="3">
    <source>
        <dbReference type="Google" id="ProtNLM"/>
    </source>
</evidence>
<gene>
    <name evidence="1" type="ORF">A6J39_017330</name>
</gene>
<comment type="caution">
    <text evidence="1">The sequence shown here is derived from an EMBL/GenBank/DDBJ whole genome shotgun (WGS) entry which is preliminary data.</text>
</comment>
<dbReference type="AlphaFoldDB" id="A0AAX0WZK0"/>
<reference evidence="1" key="1">
    <citation type="submission" date="2017-12" db="EMBL/GenBank/DDBJ databases">
        <title>FDA dAtabase for Regulatory Grade micrObial Sequences (FDA-ARGOS): Supporting development and validation of Infectious Disease Dx tests.</title>
        <authorList>
            <person name="Kerrigan L."/>
            <person name="Tallon L.J."/>
            <person name="Sadzewicz L."/>
            <person name="Sengamalay N."/>
            <person name="Ott S."/>
            <person name="Godinez A."/>
            <person name="Nagaraj S."/>
            <person name="Vavikolanu K."/>
            <person name="Vyas G."/>
            <person name="Nadendla S."/>
            <person name="Aluvathingal J."/>
            <person name="Sichtig H."/>
        </authorList>
    </citation>
    <scope>NUCLEOTIDE SEQUENCE [LARGE SCALE GENOMIC DNA]</scope>
    <source>
        <strain evidence="1">FDAARGOS_200</strain>
    </source>
</reference>
<accession>A0AAX0WZK0</accession>
<evidence type="ECO:0000313" key="2">
    <source>
        <dbReference type="Proteomes" id="UP000192511"/>
    </source>
</evidence>
<proteinExistence type="predicted"/>
<name>A0AAX0WZK0_9GAMM</name>
<dbReference type="GeneID" id="98063787"/>